<dbReference type="AlphaFoldDB" id="A0A3L7Z1X4"/>
<evidence type="ECO:0000256" key="3">
    <source>
        <dbReference type="ARBA" id="ARBA00023082"/>
    </source>
</evidence>
<dbReference type="Pfam" id="PF08281">
    <property type="entry name" value="Sigma70_r4_2"/>
    <property type="match status" value="1"/>
</dbReference>
<evidence type="ECO:0000256" key="2">
    <source>
        <dbReference type="ARBA" id="ARBA00023015"/>
    </source>
</evidence>
<dbReference type="NCBIfam" id="TIGR02937">
    <property type="entry name" value="sigma70-ECF"/>
    <property type="match status" value="1"/>
</dbReference>
<dbReference type="PANTHER" id="PTHR43133:SF46">
    <property type="entry name" value="RNA POLYMERASE SIGMA-70 FACTOR ECF SUBFAMILY"/>
    <property type="match status" value="1"/>
</dbReference>
<gene>
    <name evidence="7" type="ORF">D7Y07_02170</name>
</gene>
<dbReference type="Gene3D" id="1.10.1740.10">
    <property type="match status" value="1"/>
</dbReference>
<dbReference type="SUPFAM" id="SSF88659">
    <property type="entry name" value="Sigma3 and sigma4 domains of RNA polymerase sigma factors"/>
    <property type="match status" value="1"/>
</dbReference>
<dbReference type="InterPro" id="IPR013324">
    <property type="entry name" value="RNA_pol_sigma_r3/r4-like"/>
</dbReference>
<dbReference type="Pfam" id="PF04542">
    <property type="entry name" value="Sigma70_r2"/>
    <property type="match status" value="1"/>
</dbReference>
<dbReference type="Proteomes" id="UP000267159">
    <property type="component" value="Unassembled WGS sequence"/>
</dbReference>
<dbReference type="STRING" id="1235814.GCA_000613385_01297"/>
<dbReference type="NCBIfam" id="TIGR02985">
    <property type="entry name" value="Sig70_bacteroi1"/>
    <property type="match status" value="1"/>
</dbReference>
<dbReference type="EMBL" id="RAZM01000003">
    <property type="protein sequence ID" value="RLT81627.1"/>
    <property type="molecule type" value="Genomic_DNA"/>
</dbReference>
<dbReference type="InterPro" id="IPR014284">
    <property type="entry name" value="RNA_pol_sigma-70_dom"/>
</dbReference>
<evidence type="ECO:0000313" key="8">
    <source>
        <dbReference type="Proteomes" id="UP000267159"/>
    </source>
</evidence>
<keyword evidence="3" id="KW-0731">Sigma factor</keyword>
<dbReference type="PANTHER" id="PTHR43133">
    <property type="entry name" value="RNA POLYMERASE ECF-TYPE SIGMA FACTO"/>
    <property type="match status" value="1"/>
</dbReference>
<dbReference type="RefSeq" id="WP_121766630.1">
    <property type="nucleotide sequence ID" value="NZ_CAKOCY010000001.1"/>
</dbReference>
<dbReference type="InterPro" id="IPR036388">
    <property type="entry name" value="WH-like_DNA-bd_sf"/>
</dbReference>
<dbReference type="InterPro" id="IPR013325">
    <property type="entry name" value="RNA_pol_sigma_r2"/>
</dbReference>
<dbReference type="InterPro" id="IPR039425">
    <property type="entry name" value="RNA_pol_sigma-70-like"/>
</dbReference>
<dbReference type="Gene3D" id="1.10.10.10">
    <property type="entry name" value="Winged helix-like DNA-binding domain superfamily/Winged helix DNA-binding domain"/>
    <property type="match status" value="1"/>
</dbReference>
<name>A0A3L7Z1X4_9BACE</name>
<comment type="caution">
    <text evidence="7">The sequence shown here is derived from an EMBL/GenBank/DDBJ whole genome shotgun (WGS) entry which is preliminary data.</text>
</comment>
<keyword evidence="4" id="KW-0804">Transcription</keyword>
<dbReference type="InterPro" id="IPR007627">
    <property type="entry name" value="RNA_pol_sigma70_r2"/>
</dbReference>
<comment type="similarity">
    <text evidence="1">Belongs to the sigma-70 factor family. ECF subfamily.</text>
</comment>
<dbReference type="GO" id="GO:0003677">
    <property type="term" value="F:DNA binding"/>
    <property type="evidence" value="ECO:0007669"/>
    <property type="project" value="InterPro"/>
</dbReference>
<dbReference type="InterPro" id="IPR014327">
    <property type="entry name" value="RNA_pol_sigma70_bacteroid"/>
</dbReference>
<evidence type="ECO:0000313" key="7">
    <source>
        <dbReference type="EMBL" id="RLT81627.1"/>
    </source>
</evidence>
<evidence type="ECO:0000259" key="5">
    <source>
        <dbReference type="Pfam" id="PF04542"/>
    </source>
</evidence>
<organism evidence="7 8">
    <name type="scientific">Bacteroides acidifaciens</name>
    <dbReference type="NCBI Taxonomy" id="85831"/>
    <lineage>
        <taxon>Bacteria</taxon>
        <taxon>Pseudomonadati</taxon>
        <taxon>Bacteroidota</taxon>
        <taxon>Bacteroidia</taxon>
        <taxon>Bacteroidales</taxon>
        <taxon>Bacteroidaceae</taxon>
        <taxon>Bacteroides</taxon>
    </lineage>
</organism>
<evidence type="ECO:0000259" key="6">
    <source>
        <dbReference type="Pfam" id="PF08281"/>
    </source>
</evidence>
<accession>A0A3L7Z1X4</accession>
<protein>
    <submittedName>
        <fullName evidence="7">RNA polymerase sigma-70 factor</fullName>
    </submittedName>
</protein>
<keyword evidence="2" id="KW-0805">Transcription regulation</keyword>
<feature type="domain" description="RNA polymerase sigma-70 region 2" evidence="5">
    <location>
        <begin position="25"/>
        <end position="88"/>
    </location>
</feature>
<sequence length="187" mass="21849">MQPFNEKLLLEAISKGDEKAFEIFFLHYYPQVKGFITGLLQSPEEAEDISQDIFLMLWSNRSSLNTINNFKSYLFRVCKNAAYRHIERALLFKNYQQKQAEKIVSTPESNETDDKIQLRELELLVAMVVEKMPPQRKKIYKMSRESGMSSDEIAQTLGINKRTVENHLSQALTDIRKVLFIAFILFF</sequence>
<dbReference type="GO" id="GO:0016987">
    <property type="term" value="F:sigma factor activity"/>
    <property type="evidence" value="ECO:0007669"/>
    <property type="project" value="UniProtKB-KW"/>
</dbReference>
<evidence type="ECO:0000256" key="4">
    <source>
        <dbReference type="ARBA" id="ARBA00023163"/>
    </source>
</evidence>
<evidence type="ECO:0000256" key="1">
    <source>
        <dbReference type="ARBA" id="ARBA00010641"/>
    </source>
</evidence>
<proteinExistence type="inferred from homology"/>
<dbReference type="GO" id="GO:0006352">
    <property type="term" value="P:DNA-templated transcription initiation"/>
    <property type="evidence" value="ECO:0007669"/>
    <property type="project" value="InterPro"/>
</dbReference>
<dbReference type="SUPFAM" id="SSF88946">
    <property type="entry name" value="Sigma2 domain of RNA polymerase sigma factors"/>
    <property type="match status" value="1"/>
</dbReference>
<reference evidence="7 8" key="1">
    <citation type="submission" date="2018-09" db="EMBL/GenBank/DDBJ databases">
        <title>Murine metabolic-syndrome-specific gut microbial biobank.</title>
        <authorList>
            <person name="Liu C."/>
        </authorList>
    </citation>
    <scope>NUCLEOTIDE SEQUENCE [LARGE SCALE GENOMIC DNA]</scope>
    <source>
        <strain evidence="7 8">0.1X-D8-26</strain>
    </source>
</reference>
<dbReference type="InterPro" id="IPR013249">
    <property type="entry name" value="RNA_pol_sigma70_r4_t2"/>
</dbReference>
<feature type="domain" description="RNA polymerase sigma factor 70 region 4 type 2" evidence="6">
    <location>
        <begin position="125"/>
        <end position="173"/>
    </location>
</feature>